<evidence type="ECO:0000256" key="1">
    <source>
        <dbReference type="SAM" id="MobiDB-lite"/>
    </source>
</evidence>
<organism evidence="2 3">
    <name type="scientific">Daldinia eschscholtzii</name>
    <dbReference type="NCBI Taxonomy" id="292717"/>
    <lineage>
        <taxon>Eukaryota</taxon>
        <taxon>Fungi</taxon>
        <taxon>Dikarya</taxon>
        <taxon>Ascomycota</taxon>
        <taxon>Pezizomycotina</taxon>
        <taxon>Sordariomycetes</taxon>
        <taxon>Xylariomycetidae</taxon>
        <taxon>Xylariales</taxon>
        <taxon>Hypoxylaceae</taxon>
        <taxon>Daldinia</taxon>
    </lineage>
</organism>
<comment type="caution">
    <text evidence="2">The sequence shown here is derived from an EMBL/GenBank/DDBJ whole genome shotgun (WGS) entry which is preliminary data.</text>
</comment>
<feature type="compositionally biased region" description="Pro residues" evidence="1">
    <location>
        <begin position="96"/>
        <end position="111"/>
    </location>
</feature>
<name>A0AAX6ME79_9PEZI</name>
<dbReference type="Proteomes" id="UP001369815">
    <property type="component" value="Unassembled WGS sequence"/>
</dbReference>
<gene>
    <name evidence="2" type="ORF">Daesc_007453</name>
</gene>
<feature type="region of interest" description="Disordered" evidence="1">
    <location>
        <begin position="1"/>
        <end position="111"/>
    </location>
</feature>
<dbReference type="AlphaFoldDB" id="A0AAX6ME79"/>
<reference evidence="2 3" key="1">
    <citation type="journal article" date="2024" name="Front Chem Biol">
        <title>Unveiling the potential of Daldinia eschscholtzii MFLUCC 19-0629 through bioactivity and bioinformatics studies for enhanced sustainable agriculture production.</title>
        <authorList>
            <person name="Brooks S."/>
            <person name="Weaver J.A."/>
            <person name="Klomchit A."/>
            <person name="Alharthi S.A."/>
            <person name="Onlamun T."/>
            <person name="Nurani R."/>
            <person name="Vong T.K."/>
            <person name="Alberti F."/>
            <person name="Greco C."/>
        </authorList>
    </citation>
    <scope>NUCLEOTIDE SEQUENCE [LARGE SCALE GENOMIC DNA]</scope>
    <source>
        <strain evidence="2">MFLUCC 19-0629</strain>
    </source>
</reference>
<dbReference type="EMBL" id="JBANMG010000007">
    <property type="protein sequence ID" value="KAK6950925.1"/>
    <property type="molecule type" value="Genomic_DNA"/>
</dbReference>
<sequence>MGNRSRSRAPTERRARGGRRGLGSGYDSREEGLNELGEAPPAYTPAQKRPDNAEDVELNPLQPLPTAVVATNGAGTSGPPTYEELQLGTGQTQPTAPDPTPSVPEPPQRAD</sequence>
<accession>A0AAX6ME79</accession>
<protein>
    <submittedName>
        <fullName evidence="2">Uncharacterized protein</fullName>
    </submittedName>
</protein>
<evidence type="ECO:0000313" key="3">
    <source>
        <dbReference type="Proteomes" id="UP001369815"/>
    </source>
</evidence>
<evidence type="ECO:0000313" key="2">
    <source>
        <dbReference type="EMBL" id="KAK6950925.1"/>
    </source>
</evidence>
<proteinExistence type="predicted"/>
<keyword evidence="3" id="KW-1185">Reference proteome</keyword>